<feature type="binding site" evidence="4">
    <location>
        <position position="344"/>
    </location>
    <ligand>
        <name>3'-phosphoadenylyl sulfate</name>
        <dbReference type="ChEBI" id="CHEBI:58339"/>
    </ligand>
</feature>
<keyword evidence="1 9" id="KW-0808">Transferase</keyword>
<evidence type="ECO:0000256" key="5">
    <source>
        <dbReference type="PIRSR" id="PIRSR637359-3"/>
    </source>
</evidence>
<sequence>MTAAKRRASSSNSSSSGSSNGNEQHSQQQHLQQQHLQLQQQQQQQAQPNEYQQLLQHPHHHYQQHYSGNSNTSGSNGSSSSNTQQYHQRQQQHQATLRDCSVKLPLDILWLPKSAMRPAGPDTSPTDCILVVGVSRPKLAVVFLTVMLISLFLTFHVLYDSAVYNIQAAQAVHERHRLSMAASASASALASSSSSSSSSGGSSFSPFSSSAGGASNHLPVFVKPVPSSNQLSHPMVFPSSRVHFPKTSRRLPQALIIGVRKCGTRALLEMLYLHPRIQKAGGEVHFFDRDENYLKGLEWYRKKMPHSFRGQITIEKSPSYFVSPEVPERVRAMNASIKLLLIVREPVTRAISDYTQLRSHAATAILPLADKDPPSPRESSGGGSGGGGGGGSGTAAAKMPTQSLLYAKLQSARGYDNALVGGSGAGAKETKGRTVSASSLARRQALGSGGVAVGGAAMTTTTMSPLASAAQMAAKSFEELAIFPNGTVNEAYRPLSISMYHVHLHRWLEVFPREQLLVVNGDRLIEDPVSQLKRIEAFLGIEHRVNSEHFYFNETKGFYCLRYDNGDRCLRETKGRKHPHVDPVVVSRLRKFFAEYNQRFYELVGEDLGWPEE</sequence>
<reference evidence="9 10" key="1">
    <citation type="journal article" date="2007" name="Nature">
        <title>Evolution of genes and genomes on the Drosophila phylogeny.</title>
        <authorList>
            <consortium name="Drosophila 12 Genomes Consortium"/>
            <person name="Clark A.G."/>
            <person name="Eisen M.B."/>
            <person name="Smith D.R."/>
            <person name="Bergman C.M."/>
            <person name="Oliver B."/>
            <person name="Markow T.A."/>
            <person name="Kaufman T.C."/>
            <person name="Kellis M."/>
            <person name="Gelbart W."/>
            <person name="Iyer V.N."/>
            <person name="Pollard D.A."/>
            <person name="Sackton T.B."/>
            <person name="Larracuente A.M."/>
            <person name="Singh N.D."/>
            <person name="Abad J.P."/>
            <person name="Abt D.N."/>
            <person name="Adryan B."/>
            <person name="Aguade M."/>
            <person name="Akashi H."/>
            <person name="Anderson W.W."/>
            <person name="Aquadro C.F."/>
            <person name="Ardell D.H."/>
            <person name="Arguello R."/>
            <person name="Artieri C.G."/>
            <person name="Barbash D.A."/>
            <person name="Barker D."/>
            <person name="Barsanti P."/>
            <person name="Batterham P."/>
            <person name="Batzoglou S."/>
            <person name="Begun D."/>
            <person name="Bhutkar A."/>
            <person name="Blanco E."/>
            <person name="Bosak S.A."/>
            <person name="Bradley R.K."/>
            <person name="Brand A.D."/>
            <person name="Brent M.R."/>
            <person name="Brooks A.N."/>
            <person name="Brown R.H."/>
            <person name="Butlin R.K."/>
            <person name="Caggese C."/>
            <person name="Calvi B.R."/>
            <person name="Bernardo de Carvalho A."/>
            <person name="Caspi A."/>
            <person name="Castrezana S."/>
            <person name="Celniker S.E."/>
            <person name="Chang J.L."/>
            <person name="Chapple C."/>
            <person name="Chatterji S."/>
            <person name="Chinwalla A."/>
            <person name="Civetta A."/>
            <person name="Clifton S.W."/>
            <person name="Comeron J.M."/>
            <person name="Costello J.C."/>
            <person name="Coyne J.A."/>
            <person name="Daub J."/>
            <person name="David R.G."/>
            <person name="Delcher A.L."/>
            <person name="Delehaunty K."/>
            <person name="Do C.B."/>
            <person name="Ebling H."/>
            <person name="Edwards K."/>
            <person name="Eickbush T."/>
            <person name="Evans J.D."/>
            <person name="Filipski A."/>
            <person name="Findeiss S."/>
            <person name="Freyhult E."/>
            <person name="Fulton L."/>
            <person name="Fulton R."/>
            <person name="Garcia A.C."/>
            <person name="Gardiner A."/>
            <person name="Garfield D.A."/>
            <person name="Garvin B.E."/>
            <person name="Gibson G."/>
            <person name="Gilbert D."/>
            <person name="Gnerre S."/>
            <person name="Godfrey J."/>
            <person name="Good R."/>
            <person name="Gotea V."/>
            <person name="Gravely B."/>
            <person name="Greenberg A.J."/>
            <person name="Griffiths-Jones S."/>
            <person name="Gross S."/>
            <person name="Guigo R."/>
            <person name="Gustafson E.A."/>
            <person name="Haerty W."/>
            <person name="Hahn M.W."/>
            <person name="Halligan D.L."/>
            <person name="Halpern A.L."/>
            <person name="Halter G.M."/>
            <person name="Han M.V."/>
            <person name="Heger A."/>
            <person name="Hillier L."/>
            <person name="Hinrichs A.S."/>
            <person name="Holmes I."/>
            <person name="Hoskins R.A."/>
            <person name="Hubisz M.J."/>
            <person name="Hultmark D."/>
            <person name="Huntley M.A."/>
            <person name="Jaffe D.B."/>
            <person name="Jagadeeshan S."/>
            <person name="Jeck W.R."/>
            <person name="Johnson J."/>
            <person name="Jones C.D."/>
            <person name="Jordan W.C."/>
            <person name="Karpen G.H."/>
            <person name="Kataoka E."/>
            <person name="Keightley P.D."/>
            <person name="Kheradpour P."/>
            <person name="Kirkness E.F."/>
            <person name="Koerich L.B."/>
            <person name="Kristiansen K."/>
            <person name="Kudrna D."/>
            <person name="Kulathinal R.J."/>
            <person name="Kumar S."/>
            <person name="Kwok R."/>
            <person name="Lander E."/>
            <person name="Langley C.H."/>
            <person name="Lapoint R."/>
            <person name="Lazzaro B.P."/>
            <person name="Lee S.J."/>
            <person name="Levesque L."/>
            <person name="Li R."/>
            <person name="Lin C.F."/>
            <person name="Lin M.F."/>
            <person name="Lindblad-Toh K."/>
            <person name="Llopart A."/>
            <person name="Long M."/>
            <person name="Low L."/>
            <person name="Lozovsky E."/>
            <person name="Lu J."/>
            <person name="Luo M."/>
            <person name="Machado C.A."/>
            <person name="Makalowski W."/>
            <person name="Marzo M."/>
            <person name="Matsuda M."/>
            <person name="Matzkin L."/>
            <person name="McAllister B."/>
            <person name="McBride C.S."/>
            <person name="McKernan B."/>
            <person name="McKernan K."/>
            <person name="Mendez-Lago M."/>
            <person name="Minx P."/>
            <person name="Mollenhauer M.U."/>
            <person name="Montooth K."/>
            <person name="Mount S.M."/>
            <person name="Mu X."/>
            <person name="Myers E."/>
            <person name="Negre B."/>
            <person name="Newfeld S."/>
            <person name="Nielsen R."/>
            <person name="Noor M.A."/>
            <person name="O'Grady P."/>
            <person name="Pachter L."/>
            <person name="Papaceit M."/>
            <person name="Parisi M.J."/>
            <person name="Parisi M."/>
            <person name="Parts L."/>
            <person name="Pedersen J.S."/>
            <person name="Pesole G."/>
            <person name="Phillippy A.M."/>
            <person name="Ponting C.P."/>
            <person name="Pop M."/>
            <person name="Porcelli D."/>
            <person name="Powell J.R."/>
            <person name="Prohaska S."/>
            <person name="Pruitt K."/>
            <person name="Puig M."/>
            <person name="Quesneville H."/>
            <person name="Ram K.R."/>
            <person name="Rand D."/>
            <person name="Rasmussen M.D."/>
            <person name="Reed L.K."/>
            <person name="Reenan R."/>
            <person name="Reily A."/>
            <person name="Remington K.A."/>
            <person name="Rieger T.T."/>
            <person name="Ritchie M.G."/>
            <person name="Robin C."/>
            <person name="Rogers Y.H."/>
            <person name="Rohde C."/>
            <person name="Rozas J."/>
            <person name="Rubenfield M.J."/>
            <person name="Ruiz A."/>
            <person name="Russo S."/>
            <person name="Salzberg S.L."/>
            <person name="Sanchez-Gracia A."/>
            <person name="Saranga D.J."/>
            <person name="Sato H."/>
            <person name="Schaeffer S.W."/>
            <person name="Schatz M.C."/>
            <person name="Schlenke T."/>
            <person name="Schwartz R."/>
            <person name="Segarra C."/>
            <person name="Singh R.S."/>
            <person name="Sirot L."/>
            <person name="Sirota M."/>
            <person name="Sisneros N.B."/>
            <person name="Smith C.D."/>
            <person name="Smith T.F."/>
            <person name="Spieth J."/>
            <person name="Stage D.E."/>
            <person name="Stark A."/>
            <person name="Stephan W."/>
            <person name="Strausberg R.L."/>
            <person name="Strempel S."/>
            <person name="Sturgill D."/>
            <person name="Sutton G."/>
            <person name="Sutton G.G."/>
            <person name="Tao W."/>
            <person name="Teichmann S."/>
            <person name="Tobari Y.N."/>
            <person name="Tomimura Y."/>
            <person name="Tsolas J.M."/>
            <person name="Valente V.L."/>
            <person name="Venter E."/>
            <person name="Venter J.C."/>
            <person name="Vicario S."/>
            <person name="Vieira F.G."/>
            <person name="Vilella A.J."/>
            <person name="Villasante A."/>
            <person name="Walenz B."/>
            <person name="Wang J."/>
            <person name="Wasserman M."/>
            <person name="Watts T."/>
            <person name="Wilson D."/>
            <person name="Wilson R.K."/>
            <person name="Wing R.A."/>
            <person name="Wolfner M.F."/>
            <person name="Wong A."/>
            <person name="Wong G.K."/>
            <person name="Wu C.I."/>
            <person name="Wu G."/>
            <person name="Yamamoto D."/>
            <person name="Yang H.P."/>
            <person name="Yang S.P."/>
            <person name="Yorke J.A."/>
            <person name="Yoshida K."/>
            <person name="Zdobnov E."/>
            <person name="Zhang P."/>
            <person name="Zhang Y."/>
            <person name="Zimin A.V."/>
            <person name="Baldwin J."/>
            <person name="Abdouelleil A."/>
            <person name="Abdulkadir J."/>
            <person name="Abebe A."/>
            <person name="Abera B."/>
            <person name="Abreu J."/>
            <person name="Acer S.C."/>
            <person name="Aftuck L."/>
            <person name="Alexander A."/>
            <person name="An P."/>
            <person name="Anderson E."/>
            <person name="Anderson S."/>
            <person name="Arachi H."/>
            <person name="Azer M."/>
            <person name="Bachantsang P."/>
            <person name="Barry A."/>
            <person name="Bayul T."/>
            <person name="Berlin A."/>
            <person name="Bessette D."/>
            <person name="Bloom T."/>
            <person name="Blye J."/>
            <person name="Boguslavskiy L."/>
            <person name="Bonnet C."/>
            <person name="Boukhgalter B."/>
            <person name="Bourzgui I."/>
            <person name="Brown A."/>
            <person name="Cahill P."/>
            <person name="Channer S."/>
            <person name="Cheshatsang Y."/>
            <person name="Chuda L."/>
            <person name="Citroen M."/>
            <person name="Collymore A."/>
            <person name="Cooke P."/>
            <person name="Costello M."/>
            <person name="D'Aco K."/>
            <person name="Daza R."/>
            <person name="De Haan G."/>
            <person name="DeGray S."/>
            <person name="DeMaso C."/>
            <person name="Dhargay N."/>
            <person name="Dooley K."/>
            <person name="Dooley E."/>
            <person name="Doricent M."/>
            <person name="Dorje P."/>
            <person name="Dorjee K."/>
            <person name="Dupes A."/>
            <person name="Elong R."/>
            <person name="Falk J."/>
            <person name="Farina A."/>
            <person name="Faro S."/>
            <person name="Ferguson D."/>
            <person name="Fisher S."/>
            <person name="Foley C.D."/>
            <person name="Franke A."/>
            <person name="Friedrich D."/>
            <person name="Gadbois L."/>
            <person name="Gearin G."/>
            <person name="Gearin C.R."/>
            <person name="Giannoukos G."/>
            <person name="Goode T."/>
            <person name="Graham J."/>
            <person name="Grandbois E."/>
            <person name="Grewal S."/>
            <person name="Gyaltsen K."/>
            <person name="Hafez N."/>
            <person name="Hagos B."/>
            <person name="Hall J."/>
            <person name="Henson C."/>
            <person name="Hollinger A."/>
            <person name="Honan T."/>
            <person name="Huard M.D."/>
            <person name="Hughes L."/>
            <person name="Hurhula B."/>
            <person name="Husby M.E."/>
            <person name="Kamat A."/>
            <person name="Kanga B."/>
            <person name="Kashin S."/>
            <person name="Khazanovich D."/>
            <person name="Kisner P."/>
            <person name="Lance K."/>
            <person name="Lara M."/>
            <person name="Lee W."/>
            <person name="Lennon N."/>
            <person name="Letendre F."/>
            <person name="LeVine R."/>
            <person name="Lipovsky A."/>
            <person name="Liu X."/>
            <person name="Liu J."/>
            <person name="Liu S."/>
            <person name="Lokyitsang T."/>
            <person name="Lokyitsang Y."/>
            <person name="Lubonja R."/>
            <person name="Lui A."/>
            <person name="MacDonald P."/>
            <person name="Magnisalis V."/>
            <person name="Maru K."/>
            <person name="Matthews C."/>
            <person name="McCusker W."/>
            <person name="McDonough S."/>
            <person name="Mehta T."/>
            <person name="Meldrim J."/>
            <person name="Meneus L."/>
            <person name="Mihai O."/>
            <person name="Mihalev A."/>
            <person name="Mihova T."/>
            <person name="Mittelman R."/>
            <person name="Mlenga V."/>
            <person name="Montmayeur A."/>
            <person name="Mulrain L."/>
            <person name="Navidi A."/>
            <person name="Naylor J."/>
            <person name="Negash T."/>
            <person name="Nguyen T."/>
            <person name="Nguyen N."/>
            <person name="Nicol R."/>
            <person name="Norbu C."/>
            <person name="Norbu N."/>
            <person name="Novod N."/>
            <person name="O'Neill B."/>
            <person name="Osman S."/>
            <person name="Markiewicz E."/>
            <person name="Oyono O.L."/>
            <person name="Patti C."/>
            <person name="Phunkhang P."/>
            <person name="Pierre F."/>
            <person name="Priest M."/>
            <person name="Raghuraman S."/>
            <person name="Rege F."/>
            <person name="Reyes R."/>
            <person name="Rise C."/>
            <person name="Rogov P."/>
            <person name="Ross K."/>
            <person name="Ryan E."/>
            <person name="Settipalli S."/>
            <person name="Shea T."/>
            <person name="Sherpa N."/>
            <person name="Shi L."/>
            <person name="Shih D."/>
            <person name="Sparrow T."/>
            <person name="Spaulding J."/>
            <person name="Stalker J."/>
            <person name="Stange-Thomann N."/>
            <person name="Stavropoulos S."/>
            <person name="Stone C."/>
            <person name="Strader C."/>
            <person name="Tesfaye S."/>
            <person name="Thomson T."/>
            <person name="Thoulutsang Y."/>
            <person name="Thoulutsang D."/>
            <person name="Topham K."/>
            <person name="Topping I."/>
            <person name="Tsamla T."/>
            <person name="Vassiliev H."/>
            <person name="Vo A."/>
            <person name="Wangchuk T."/>
            <person name="Wangdi T."/>
            <person name="Weiand M."/>
            <person name="Wilkinson J."/>
            <person name="Wilson A."/>
            <person name="Yadav S."/>
            <person name="Young G."/>
            <person name="Yu Q."/>
            <person name="Zembek L."/>
            <person name="Zhong D."/>
            <person name="Zimmer A."/>
            <person name="Zwirko Z."/>
            <person name="Jaffe D.B."/>
            <person name="Alvarez P."/>
            <person name="Brockman W."/>
            <person name="Butler J."/>
            <person name="Chin C."/>
            <person name="Gnerre S."/>
            <person name="Grabherr M."/>
            <person name="Kleber M."/>
            <person name="Mauceli E."/>
            <person name="MacCallum I."/>
        </authorList>
    </citation>
    <scope>NUCLEOTIDE SEQUENCE [LARGE SCALE GENOMIC DNA]</scope>
    <source>
        <strain evidence="9 10">TSC#14021-0224.01</strain>
    </source>
</reference>
<dbReference type="FunFam" id="3.40.50.300:FF:002997">
    <property type="entry name" value="Sulfotransferase"/>
    <property type="match status" value="1"/>
</dbReference>
<organism evidence="9 10">
    <name type="scientific">Drosophila erecta</name>
    <name type="common">Fruit fly</name>
    <dbReference type="NCBI Taxonomy" id="7220"/>
    <lineage>
        <taxon>Eukaryota</taxon>
        <taxon>Metazoa</taxon>
        <taxon>Ecdysozoa</taxon>
        <taxon>Arthropoda</taxon>
        <taxon>Hexapoda</taxon>
        <taxon>Insecta</taxon>
        <taxon>Pterygota</taxon>
        <taxon>Neoptera</taxon>
        <taxon>Endopterygota</taxon>
        <taxon>Diptera</taxon>
        <taxon>Brachycera</taxon>
        <taxon>Muscomorpha</taxon>
        <taxon>Ephydroidea</taxon>
        <taxon>Drosophilidae</taxon>
        <taxon>Drosophila</taxon>
        <taxon>Sophophora</taxon>
    </lineage>
</organism>
<dbReference type="InterPro" id="IPR027417">
    <property type="entry name" value="P-loop_NTPase"/>
</dbReference>
<feature type="binding site" evidence="4">
    <location>
        <begin position="261"/>
        <end position="265"/>
    </location>
    <ligand>
        <name>3'-phosphoadenylyl sulfate</name>
        <dbReference type="ChEBI" id="CHEBI:58339"/>
    </ligand>
</feature>
<keyword evidence="7" id="KW-0812">Transmembrane</keyword>
<dbReference type="Pfam" id="PF00685">
    <property type="entry name" value="Sulfotransfer_1"/>
    <property type="match status" value="2"/>
</dbReference>
<evidence type="ECO:0000256" key="6">
    <source>
        <dbReference type="SAM" id="MobiDB-lite"/>
    </source>
</evidence>
<dbReference type="KEGG" id="der:6547303"/>
<feature type="domain" description="Sulfotransferase" evidence="8">
    <location>
        <begin position="493"/>
        <end position="595"/>
    </location>
</feature>
<feature type="transmembrane region" description="Helical" evidence="7">
    <location>
        <begin position="139"/>
        <end position="159"/>
    </location>
</feature>
<dbReference type="PANTHER" id="PTHR10605:SF65">
    <property type="entry name" value="GH20068P"/>
    <property type="match status" value="1"/>
</dbReference>
<dbReference type="AlphaFoldDB" id="B3NKA7"/>
<gene>
    <name evidence="9" type="primary">Dere\GG21921</name>
    <name evidence="9" type="synonym">dere_GLEANR_6693</name>
    <name evidence="9" type="synonym">GG21921</name>
    <name evidence="9" type="ORF">Dere_GG21921</name>
</gene>
<dbReference type="FunFam" id="3.40.50.300:FF:002425">
    <property type="entry name" value="Uncharacterized protein, isoform A"/>
    <property type="match status" value="1"/>
</dbReference>
<protein>
    <recommendedName>
        <fullName evidence="8">Sulfotransferase domain-containing protein</fullName>
    </recommendedName>
</protein>
<keyword evidence="10" id="KW-1185">Reference proteome</keyword>
<dbReference type="HOGENOM" id="CLU_017703_0_0_1"/>
<dbReference type="GO" id="GO:0008467">
    <property type="term" value="F:[heparan sulfate]-glucosamine 3-sulfotransferase activity"/>
    <property type="evidence" value="ECO:0007669"/>
    <property type="project" value="TreeGrafter"/>
</dbReference>
<feature type="binding site" evidence="4">
    <location>
        <begin position="574"/>
        <end position="578"/>
    </location>
    <ligand>
        <name>3'-phosphoadenylyl sulfate</name>
        <dbReference type="ChEBI" id="CHEBI:58339"/>
    </ligand>
</feature>
<evidence type="ECO:0000259" key="8">
    <source>
        <dbReference type="Pfam" id="PF00685"/>
    </source>
</evidence>
<dbReference type="Proteomes" id="UP000008711">
    <property type="component" value="Unassembled WGS sequence"/>
</dbReference>
<name>B3NKA7_DROER</name>
<dbReference type="eggNOG" id="KOG3704">
    <property type="taxonomic scope" value="Eukaryota"/>
</dbReference>
<dbReference type="InterPro" id="IPR000863">
    <property type="entry name" value="Sulfotransferase_dom"/>
</dbReference>
<reference evidence="9 10" key="2">
    <citation type="journal article" date="2008" name="Bioinformatics">
        <title>Assembly reconciliation.</title>
        <authorList>
            <person name="Zimin A.V."/>
            <person name="Smith D.R."/>
            <person name="Sutton G."/>
            <person name="Yorke J.A."/>
        </authorList>
    </citation>
    <scope>NUCLEOTIDE SEQUENCE [LARGE SCALE GENOMIC DNA]</scope>
    <source>
        <strain evidence="9 10">TSC#14021-0224.01</strain>
    </source>
</reference>
<evidence type="ECO:0000256" key="3">
    <source>
        <dbReference type="PIRSR" id="PIRSR637359-1"/>
    </source>
</evidence>
<dbReference type="OMA" id="RSEHFYF"/>
<feature type="binding site" evidence="4">
    <location>
        <position position="352"/>
    </location>
    <ligand>
        <name>3'-phosphoadenylyl sulfate</name>
        <dbReference type="ChEBI" id="CHEBI:58339"/>
    </ligand>
</feature>
<evidence type="ECO:0000256" key="4">
    <source>
        <dbReference type="PIRSR" id="PIRSR637359-2"/>
    </source>
</evidence>
<feature type="region of interest" description="Disordered" evidence="6">
    <location>
        <begin position="366"/>
        <end position="395"/>
    </location>
</feature>
<feature type="compositionally biased region" description="Gly residues" evidence="6">
    <location>
        <begin position="380"/>
        <end position="393"/>
    </location>
</feature>
<feature type="binding site" evidence="4">
    <location>
        <position position="559"/>
    </location>
    <ligand>
        <name>3'-phosphoadenylyl sulfate</name>
        <dbReference type="ChEBI" id="CHEBI:58339"/>
    </ligand>
</feature>
<feature type="domain" description="Sulfotransferase" evidence="8">
    <location>
        <begin position="252"/>
        <end position="361"/>
    </location>
</feature>
<feature type="compositionally biased region" description="Low complexity" evidence="6">
    <location>
        <begin position="9"/>
        <end position="56"/>
    </location>
</feature>
<feature type="disulfide bond" evidence="5">
    <location>
        <begin position="560"/>
        <end position="569"/>
    </location>
</feature>
<evidence type="ECO:0000256" key="1">
    <source>
        <dbReference type="ARBA" id="ARBA00022679"/>
    </source>
</evidence>
<proteinExistence type="predicted"/>
<evidence type="ECO:0000256" key="2">
    <source>
        <dbReference type="ARBA" id="ARBA00023180"/>
    </source>
</evidence>
<dbReference type="EMBL" id="CH954179">
    <property type="protein sequence ID" value="EDV55129.1"/>
    <property type="molecule type" value="Genomic_DNA"/>
</dbReference>
<dbReference type="PANTHER" id="PTHR10605">
    <property type="entry name" value="HEPARAN SULFATE SULFOTRANSFERASE"/>
    <property type="match status" value="1"/>
</dbReference>
<accession>B3NKA7</accession>
<evidence type="ECO:0000313" key="10">
    <source>
        <dbReference type="Proteomes" id="UP000008711"/>
    </source>
</evidence>
<dbReference type="SUPFAM" id="SSF52540">
    <property type="entry name" value="P-loop containing nucleoside triphosphate hydrolases"/>
    <property type="match status" value="1"/>
</dbReference>
<feature type="region of interest" description="Disordered" evidence="6">
    <location>
        <begin position="1"/>
        <end position="93"/>
    </location>
</feature>
<evidence type="ECO:0000256" key="7">
    <source>
        <dbReference type="SAM" id="Phobius"/>
    </source>
</evidence>
<dbReference type="Gene3D" id="3.40.50.300">
    <property type="entry name" value="P-loop containing nucleotide triphosphate hydrolases"/>
    <property type="match status" value="2"/>
</dbReference>
<dbReference type="PhylomeDB" id="B3NKA7"/>
<feature type="compositionally biased region" description="Low complexity" evidence="6">
    <location>
        <begin position="64"/>
        <end position="93"/>
    </location>
</feature>
<evidence type="ECO:0000313" key="9">
    <source>
        <dbReference type="EMBL" id="EDV55129.1"/>
    </source>
</evidence>
<dbReference type="OrthoDB" id="411451at2759"/>
<keyword evidence="5" id="KW-1015">Disulfide bond</keyword>
<feature type="active site" description="For sulfotransferase activity" evidence="3">
    <location>
        <position position="261"/>
    </location>
</feature>
<keyword evidence="7" id="KW-1133">Transmembrane helix</keyword>
<keyword evidence="2" id="KW-0325">Glycoprotein</keyword>
<dbReference type="InterPro" id="IPR037359">
    <property type="entry name" value="NST/OST"/>
</dbReference>
<keyword evidence="7" id="KW-0472">Membrane</keyword>